<dbReference type="AlphaFoldDB" id="A0A6P8AN90"/>
<evidence type="ECO:0000256" key="4">
    <source>
        <dbReference type="ARBA" id="ARBA00022842"/>
    </source>
</evidence>
<keyword evidence="8" id="KW-1185">Reference proteome</keyword>
<feature type="compositionally biased region" description="Basic residues" evidence="5">
    <location>
        <begin position="91"/>
        <end position="100"/>
    </location>
</feature>
<evidence type="ECO:0000256" key="3">
    <source>
        <dbReference type="ARBA" id="ARBA00022723"/>
    </source>
</evidence>
<dbReference type="InterPro" id="IPR002058">
    <property type="entry name" value="PAP_assoc"/>
</dbReference>
<evidence type="ECO:0000259" key="7">
    <source>
        <dbReference type="Pfam" id="PF22600"/>
    </source>
</evidence>
<dbReference type="Proteomes" id="UP000515153">
    <property type="component" value="Chromosome V"/>
</dbReference>
<dbReference type="GO" id="GO:0031499">
    <property type="term" value="C:TRAMP complex"/>
    <property type="evidence" value="ECO:0007669"/>
    <property type="project" value="TreeGrafter"/>
</dbReference>
<dbReference type="SUPFAM" id="SSF81301">
    <property type="entry name" value="Nucleotidyltransferase"/>
    <property type="match status" value="1"/>
</dbReference>
<evidence type="ECO:0000256" key="1">
    <source>
        <dbReference type="ARBA" id="ARBA00008593"/>
    </source>
</evidence>
<dbReference type="Pfam" id="PF03828">
    <property type="entry name" value="PAP_assoc"/>
    <property type="match status" value="1"/>
</dbReference>
<dbReference type="GO" id="GO:0005730">
    <property type="term" value="C:nucleolus"/>
    <property type="evidence" value="ECO:0007669"/>
    <property type="project" value="TreeGrafter"/>
</dbReference>
<dbReference type="Pfam" id="PF22600">
    <property type="entry name" value="MTPAP-like_central"/>
    <property type="match status" value="1"/>
</dbReference>
<feature type="compositionally biased region" description="Acidic residues" evidence="5">
    <location>
        <begin position="149"/>
        <end position="165"/>
    </location>
</feature>
<dbReference type="CDD" id="cd05402">
    <property type="entry name" value="NT_PAP_TUTase"/>
    <property type="match status" value="1"/>
</dbReference>
<reference evidence="9" key="2">
    <citation type="submission" date="2019-10" db="EMBL/GenBank/DDBJ databases">
        <authorList>
            <consortium name="NCBI Genome Project"/>
        </authorList>
    </citation>
    <scope>NUCLEOTIDE SEQUENCE</scope>
    <source>
        <strain evidence="9">NI907</strain>
    </source>
</reference>
<comment type="similarity">
    <text evidence="1">Belongs to the DNA polymerase type-B-like family.</text>
</comment>
<reference evidence="8 9" key="1">
    <citation type="journal article" date="2019" name="Mol. Biol. Evol.">
        <title>Blast fungal genomes show frequent chromosomal changes, gene gains and losses, and effector gene turnover.</title>
        <authorList>
            <person name="Gomez Luciano L.B."/>
            <person name="Jason Tsai I."/>
            <person name="Chuma I."/>
            <person name="Tosa Y."/>
            <person name="Chen Y.H."/>
            <person name="Li J.Y."/>
            <person name="Li M.Y."/>
            <person name="Jade Lu M.Y."/>
            <person name="Nakayashiki H."/>
            <person name="Li W.H."/>
        </authorList>
    </citation>
    <scope>NUCLEOTIDE SEQUENCE [LARGE SCALE GENOMIC DNA]</scope>
    <source>
        <strain evidence="8 9">NI907</strain>
    </source>
</reference>
<evidence type="ECO:0000256" key="5">
    <source>
        <dbReference type="SAM" id="MobiDB-lite"/>
    </source>
</evidence>
<dbReference type="EC" id="2.7.7.19" evidence="2"/>
<feature type="domain" description="Poly(A) RNA polymerase mitochondrial-like central palm" evidence="7">
    <location>
        <begin position="381"/>
        <end position="519"/>
    </location>
</feature>
<dbReference type="GO" id="GO:0046872">
    <property type="term" value="F:metal ion binding"/>
    <property type="evidence" value="ECO:0007669"/>
    <property type="project" value="UniProtKB-KW"/>
</dbReference>
<evidence type="ECO:0000259" key="6">
    <source>
        <dbReference type="Pfam" id="PF03828"/>
    </source>
</evidence>
<feature type="region of interest" description="Disordered" evidence="5">
    <location>
        <begin position="148"/>
        <end position="324"/>
    </location>
</feature>
<feature type="compositionally biased region" description="Acidic residues" evidence="5">
    <location>
        <begin position="244"/>
        <end position="259"/>
    </location>
</feature>
<gene>
    <name evidence="9" type="ORF">PgNI_11564</name>
</gene>
<feature type="compositionally biased region" description="Basic and acidic residues" evidence="5">
    <location>
        <begin position="9"/>
        <end position="19"/>
    </location>
</feature>
<organism evidence="8 9">
    <name type="scientific">Pyricularia grisea</name>
    <name type="common">Crabgrass-specific blast fungus</name>
    <name type="synonym">Magnaporthe grisea</name>
    <dbReference type="NCBI Taxonomy" id="148305"/>
    <lineage>
        <taxon>Eukaryota</taxon>
        <taxon>Fungi</taxon>
        <taxon>Dikarya</taxon>
        <taxon>Ascomycota</taxon>
        <taxon>Pezizomycotina</taxon>
        <taxon>Sordariomycetes</taxon>
        <taxon>Sordariomycetidae</taxon>
        <taxon>Magnaporthales</taxon>
        <taxon>Pyriculariaceae</taxon>
        <taxon>Pyricularia</taxon>
    </lineage>
</organism>
<evidence type="ECO:0000313" key="9">
    <source>
        <dbReference type="RefSeq" id="XP_030976374.1"/>
    </source>
</evidence>
<evidence type="ECO:0000256" key="2">
    <source>
        <dbReference type="ARBA" id="ARBA00012388"/>
    </source>
</evidence>
<dbReference type="GO" id="GO:0010605">
    <property type="term" value="P:negative regulation of macromolecule metabolic process"/>
    <property type="evidence" value="ECO:0007669"/>
    <property type="project" value="UniProtKB-ARBA"/>
</dbReference>
<dbReference type="PANTHER" id="PTHR23092:SF15">
    <property type="entry name" value="INACTIVE NON-CANONICAL POLY(A) RNA POLYMERASE PROTEIN TRF4-2-RELATED"/>
    <property type="match status" value="1"/>
</dbReference>
<proteinExistence type="inferred from homology"/>
<dbReference type="KEGG" id="pgri:PgNI_11564"/>
<sequence length="710" mass="80037">MSYRQSRNSGDRRRNDSYDTRSNTYRPPPPSQYDRDYRASDSYHPPPPGYDSFKPPQGNFSFRFDKPAGISDTPRFDDVGRAGGGRSGGRDHRRDRRNNRGYRPSRGGYSQPWRKLAADRPILSATHDDNKELSFAKSASGVTYRALDELSDSEEAEMDMSDSEDGGVPSKKKRRLNGSEDAAVNSAPKWSNPDPYTAAPPPDSTQTKRKDVVQLIRKARVQPAVVNKAEVPAEAADFISCNFDDSEDDEDEDEEEESQPEISVRGKRHAHNDSDEEESLVASKNADAPPSSAHTPSESDLRRQGYTNPNPAHLAPSNDLGSRKRTFDDEIKVPEHSKLKKHTTKMGAGGIVKEWQPSKGMNTCPWVTVDHSDCRDGGVWLHKEIVDFYNYAKPRDFEEKLRQGLVDELAKLIRNSQYRDATVYPFGSFKSSLYLPTGDMDLVFCSDSYMDGRAARYSSKNHVFKFGAFIERKQLAVDNHVEKISKARVPLVKYVDSRTGLKVDISFENITGIRAIETFLAWRQQFPDMPVLVTCIKHFLAMRGLNEPANGGIGGTTVICLVVSMLQLSPDVQSRSMTPENHLGQLLLRFFDLYGNRFNYDRVAISMNPPRYIPKSQVTNIVYRNTDRLSIIDPNNPENDISGGSANIRTIKAAFSQAHDVLRERVATLARSPKKQAFASVLEPIFGGNYTSFEDQRDHLYKLWQRSSRR</sequence>
<keyword evidence="4" id="KW-0460">Magnesium</keyword>
<name>A0A6P8AN90_PYRGI</name>
<protein>
    <recommendedName>
        <fullName evidence="2">polynucleotide adenylyltransferase</fullName>
        <ecNumber evidence="2">2.7.7.19</ecNumber>
    </recommendedName>
</protein>
<accession>A0A6P8AN90</accession>
<dbReference type="GO" id="GO:0003729">
    <property type="term" value="F:mRNA binding"/>
    <property type="evidence" value="ECO:0007669"/>
    <property type="project" value="TreeGrafter"/>
</dbReference>
<dbReference type="GeneID" id="41966435"/>
<dbReference type="InterPro" id="IPR054708">
    <property type="entry name" value="MTPAP-like_central"/>
</dbReference>
<dbReference type="GO" id="GO:0043634">
    <property type="term" value="P:polyadenylation-dependent ncRNA catabolic process"/>
    <property type="evidence" value="ECO:0007669"/>
    <property type="project" value="TreeGrafter"/>
</dbReference>
<keyword evidence="3" id="KW-0479">Metal-binding</keyword>
<dbReference type="PANTHER" id="PTHR23092">
    <property type="entry name" value="POLY(A) RNA POLYMERASE"/>
    <property type="match status" value="1"/>
</dbReference>
<feature type="region of interest" description="Disordered" evidence="5">
    <location>
        <begin position="1"/>
        <end position="115"/>
    </location>
</feature>
<reference evidence="9" key="3">
    <citation type="submission" date="2025-08" db="UniProtKB">
        <authorList>
            <consortium name="RefSeq"/>
        </authorList>
    </citation>
    <scope>IDENTIFICATION</scope>
    <source>
        <strain evidence="9">NI907</strain>
    </source>
</reference>
<evidence type="ECO:0000313" key="8">
    <source>
        <dbReference type="Proteomes" id="UP000515153"/>
    </source>
</evidence>
<dbReference type="Gene3D" id="1.10.1410.10">
    <property type="match status" value="1"/>
</dbReference>
<dbReference type="GO" id="GO:1990817">
    <property type="term" value="F:poly(A) RNA polymerase activity"/>
    <property type="evidence" value="ECO:0007669"/>
    <property type="project" value="UniProtKB-EC"/>
</dbReference>
<feature type="domain" description="PAP-associated" evidence="6">
    <location>
        <begin position="582"/>
        <end position="639"/>
    </location>
</feature>
<dbReference type="SUPFAM" id="SSF81631">
    <property type="entry name" value="PAP/OAS1 substrate-binding domain"/>
    <property type="match status" value="1"/>
</dbReference>
<dbReference type="InterPro" id="IPR043519">
    <property type="entry name" value="NT_sf"/>
</dbReference>
<dbReference type="RefSeq" id="XP_030976374.1">
    <property type="nucleotide sequence ID" value="XM_031131530.1"/>
</dbReference>
<dbReference type="InterPro" id="IPR045862">
    <property type="entry name" value="Trf4-like"/>
</dbReference>
<dbReference type="GO" id="GO:0031123">
    <property type="term" value="P:RNA 3'-end processing"/>
    <property type="evidence" value="ECO:0007669"/>
    <property type="project" value="TreeGrafter"/>
</dbReference>
<dbReference type="Gene3D" id="3.30.460.10">
    <property type="entry name" value="Beta Polymerase, domain 2"/>
    <property type="match status" value="1"/>
</dbReference>